<protein>
    <recommendedName>
        <fullName evidence="4">RNA-binding protein containing a PIN domain</fullName>
    </recommendedName>
</protein>
<dbReference type="Proteomes" id="UP000179627">
    <property type="component" value="Unassembled WGS sequence"/>
</dbReference>
<dbReference type="EMBL" id="MBLM01000123">
    <property type="protein sequence ID" value="OHV35136.1"/>
    <property type="molecule type" value="Genomic_DNA"/>
</dbReference>
<reference evidence="3" key="1">
    <citation type="submission" date="2016-07" db="EMBL/GenBank/DDBJ databases">
        <title>Sequence Frankia sp. strain CcI1.17.</title>
        <authorList>
            <person name="Ghodhbane-Gtari F."/>
            <person name="Swanson E."/>
            <person name="Gueddou A."/>
            <person name="Morris K."/>
            <person name="Hezbri K."/>
            <person name="Ktari A."/>
            <person name="Nouioui I."/>
            <person name="Abebe-Akele F."/>
            <person name="Simpson S."/>
            <person name="Thomas K."/>
            <person name="Gtari M."/>
            <person name="Tisa L.S."/>
            <person name="Hurst S."/>
        </authorList>
    </citation>
    <scope>NUCLEOTIDE SEQUENCE [LARGE SCALE GENOMIC DNA]</scope>
    <source>
        <strain evidence="3">Cc1.17</strain>
    </source>
</reference>
<evidence type="ECO:0000256" key="1">
    <source>
        <dbReference type="SAM" id="Coils"/>
    </source>
</evidence>
<dbReference type="PANTHER" id="PTHR34547:SF1">
    <property type="entry name" value="YACP-LIKE NYN DOMAIN PROTEIN"/>
    <property type="match status" value="1"/>
</dbReference>
<proteinExistence type="predicted"/>
<feature type="coiled-coil region" evidence="1">
    <location>
        <begin position="206"/>
        <end position="233"/>
    </location>
</feature>
<dbReference type="OrthoDB" id="5145920at2"/>
<evidence type="ECO:0008006" key="4">
    <source>
        <dbReference type="Google" id="ProtNLM"/>
    </source>
</evidence>
<gene>
    <name evidence="2" type="ORF">CC117_20195</name>
</gene>
<evidence type="ECO:0000313" key="3">
    <source>
        <dbReference type="Proteomes" id="UP000179627"/>
    </source>
</evidence>
<name>A0A1S1QNJ1_9ACTN</name>
<dbReference type="PANTHER" id="PTHR34547">
    <property type="entry name" value="YACP-LIKE NYN DOMAIN PROTEIN"/>
    <property type="match status" value="1"/>
</dbReference>
<comment type="caution">
    <text evidence="2">The sequence shown here is derived from an EMBL/GenBank/DDBJ whole genome shotgun (WGS) entry which is preliminary data.</text>
</comment>
<keyword evidence="1" id="KW-0175">Coiled coil</keyword>
<dbReference type="AlphaFoldDB" id="A0A1S1QNJ1"/>
<feature type="coiled-coil region" evidence="1">
    <location>
        <begin position="121"/>
        <end position="180"/>
    </location>
</feature>
<dbReference type="RefSeq" id="WP_071085858.1">
    <property type="nucleotide sequence ID" value="NZ_MBLM01000123.1"/>
</dbReference>
<evidence type="ECO:0000313" key="2">
    <source>
        <dbReference type="EMBL" id="OHV35136.1"/>
    </source>
</evidence>
<dbReference type="InterPro" id="IPR010298">
    <property type="entry name" value="YacP-like"/>
</dbReference>
<dbReference type="Pfam" id="PF05991">
    <property type="entry name" value="NYN_YacP"/>
    <property type="match status" value="1"/>
</dbReference>
<keyword evidence="3" id="KW-1185">Reference proteome</keyword>
<accession>A0A1S1QNJ1</accession>
<sequence length="438" mass="47078">MTETLPADVRSQVVVYAAEALAELADAVVPASLVAVRRFKASRRARLGAVPLAAAIEQDAHFRGRVAEWVRRANPDLVAAITAPDGPPPAAPPAQMAAIAYILRLPDWVALVEEAARSSAQEVSSARMDEATREISRLQEQIEAVRRLARTEQEQLRAQLDEARAEAEEARRRLRASGDRVRRAEIAAREISVAAETARDIAAQAARDSGAEAKRLRARVHELEAAASATRRDNRDSRSMDEARLRVLLDTLMAAANGVRRELSLPTTVARPADLISRPENDRGFDPFSGVGGRGRADDDPAIIDDVLAVPGLHLIIDGYNVTKRGYGALTLQAQRARLLAGLGALAGRALDTAEVTVVFDATAVVARPVGVAMPRGVRVVFSQAGELADDEIRRLVRAEPPGRPVAVVTSDREVAENCASLGARTVSSDAMLSRLDR</sequence>
<organism evidence="2 3">
    <name type="scientific">Parafrankia colletiae</name>
    <dbReference type="NCBI Taxonomy" id="573497"/>
    <lineage>
        <taxon>Bacteria</taxon>
        <taxon>Bacillati</taxon>
        <taxon>Actinomycetota</taxon>
        <taxon>Actinomycetes</taxon>
        <taxon>Frankiales</taxon>
        <taxon>Frankiaceae</taxon>
        <taxon>Parafrankia</taxon>
    </lineage>
</organism>